<gene>
    <name evidence="2" type="ORF">GGR88_001006</name>
</gene>
<protein>
    <recommendedName>
        <fullName evidence="1">PilZ domain-containing protein</fullName>
    </recommendedName>
</protein>
<evidence type="ECO:0000313" key="3">
    <source>
        <dbReference type="Proteomes" id="UP000734218"/>
    </source>
</evidence>
<proteinExistence type="predicted"/>
<feature type="domain" description="PilZ" evidence="1">
    <location>
        <begin position="36"/>
        <end position="101"/>
    </location>
</feature>
<name>A0ABX0XKZ7_9SPHN</name>
<dbReference type="Pfam" id="PF07238">
    <property type="entry name" value="PilZ"/>
    <property type="match status" value="1"/>
</dbReference>
<accession>A0ABX0XKZ7</accession>
<reference evidence="2 3" key="1">
    <citation type="submission" date="2020-03" db="EMBL/GenBank/DDBJ databases">
        <title>Genomic Encyclopedia of Type Strains, Phase IV (KMG-IV): sequencing the most valuable type-strain genomes for metagenomic binning, comparative biology and taxonomic classification.</title>
        <authorList>
            <person name="Goeker M."/>
        </authorList>
    </citation>
    <scope>NUCLEOTIDE SEQUENCE [LARGE SCALE GENOMIC DNA]</scope>
    <source>
        <strain evidence="2 3">DSM 27651</strain>
    </source>
</reference>
<comment type="caution">
    <text evidence="2">The sequence shown here is derived from an EMBL/GenBank/DDBJ whole genome shotgun (WGS) entry which is preliminary data.</text>
</comment>
<evidence type="ECO:0000259" key="1">
    <source>
        <dbReference type="Pfam" id="PF07238"/>
    </source>
</evidence>
<sequence>MTDPEPTNDDVTAEAAERDIRESMLLIATLSGAALAGEIKARVRNLSAGGMMVESDKVLARGVAVVADLPRIGEVTATVAWCAGGRIGFMFDRAIDPRQARRPVGGGEGSPVYAKSLTVGPRALRTR</sequence>
<keyword evidence="3" id="KW-1185">Reference proteome</keyword>
<dbReference type="RefSeq" id="WP_167953510.1">
    <property type="nucleotide sequence ID" value="NZ_JAATJE010000001.1"/>
</dbReference>
<organism evidence="2 3">
    <name type="scientific">Sphingomonas jejuensis</name>
    <dbReference type="NCBI Taxonomy" id="904715"/>
    <lineage>
        <taxon>Bacteria</taxon>
        <taxon>Pseudomonadati</taxon>
        <taxon>Pseudomonadota</taxon>
        <taxon>Alphaproteobacteria</taxon>
        <taxon>Sphingomonadales</taxon>
        <taxon>Sphingomonadaceae</taxon>
        <taxon>Sphingomonas</taxon>
    </lineage>
</organism>
<dbReference type="EMBL" id="JAATJE010000001">
    <property type="protein sequence ID" value="NJC33532.1"/>
    <property type="molecule type" value="Genomic_DNA"/>
</dbReference>
<dbReference type="InterPro" id="IPR009875">
    <property type="entry name" value="PilZ_domain"/>
</dbReference>
<evidence type="ECO:0000313" key="2">
    <source>
        <dbReference type="EMBL" id="NJC33532.1"/>
    </source>
</evidence>
<dbReference type="Proteomes" id="UP000734218">
    <property type="component" value="Unassembled WGS sequence"/>
</dbReference>
<dbReference type="SUPFAM" id="SSF141371">
    <property type="entry name" value="PilZ domain-like"/>
    <property type="match status" value="1"/>
</dbReference>